<dbReference type="STRING" id="766136.BHF68_02495"/>
<keyword evidence="2" id="KW-0963">Cytoplasm</keyword>
<dbReference type="EMBL" id="MIJE01000001">
    <property type="protein sequence ID" value="OEF98552.1"/>
    <property type="molecule type" value="Genomic_DNA"/>
</dbReference>
<accession>A0A1E5G5U8</accession>
<keyword evidence="2" id="KW-0436">Ligase</keyword>
<feature type="binding site" evidence="2">
    <location>
        <position position="188"/>
    </location>
    <ligand>
        <name>ATP</name>
        <dbReference type="ChEBI" id="CHEBI:30616"/>
    </ligand>
</feature>
<organism evidence="3 4">
    <name type="scientific">Desulfuribacillus alkaliarsenatis</name>
    <dbReference type="NCBI Taxonomy" id="766136"/>
    <lineage>
        <taxon>Bacteria</taxon>
        <taxon>Bacillati</taxon>
        <taxon>Bacillota</taxon>
        <taxon>Desulfuribacillia</taxon>
        <taxon>Desulfuribacillales</taxon>
        <taxon>Desulfuribacillaceae</taxon>
        <taxon>Desulfuribacillus</taxon>
    </lineage>
</organism>
<comment type="catalytic activity">
    <reaction evidence="2">
        <text>cytidine(34) in elongator tRNA(Met) + acetate + ATP = N(4)-acetylcytidine(34) in elongator tRNA(Met) + AMP + diphosphate</text>
        <dbReference type="Rhea" id="RHEA:58144"/>
        <dbReference type="Rhea" id="RHEA-COMP:10693"/>
        <dbReference type="Rhea" id="RHEA-COMP:10694"/>
        <dbReference type="ChEBI" id="CHEBI:30089"/>
        <dbReference type="ChEBI" id="CHEBI:30616"/>
        <dbReference type="ChEBI" id="CHEBI:33019"/>
        <dbReference type="ChEBI" id="CHEBI:74900"/>
        <dbReference type="ChEBI" id="CHEBI:82748"/>
        <dbReference type="ChEBI" id="CHEBI:456215"/>
    </reaction>
</comment>
<dbReference type="HAMAP" id="MF_01539">
    <property type="entry name" value="TmcAL"/>
    <property type="match status" value="1"/>
</dbReference>
<comment type="similarity">
    <text evidence="2">Belongs to the TmcAL family.</text>
</comment>
<proteinExistence type="inferred from homology"/>
<dbReference type="EC" id="6.3.4.-" evidence="2"/>
<dbReference type="NCBIfam" id="NF010191">
    <property type="entry name" value="PRK13670.1"/>
    <property type="match status" value="1"/>
</dbReference>
<keyword evidence="2" id="KW-0067">ATP-binding</keyword>
<protein>
    <recommendedName>
        <fullName evidence="2">tRNA(Met) cytidine acetate ligase</fullName>
        <ecNumber evidence="2">6.3.4.-</ecNumber>
    </recommendedName>
</protein>
<feature type="binding site" evidence="2">
    <location>
        <begin position="7"/>
        <end position="20"/>
    </location>
    <ligand>
        <name>ATP</name>
        <dbReference type="ChEBI" id="CHEBI:30616"/>
    </ligand>
</feature>
<evidence type="ECO:0000256" key="1">
    <source>
        <dbReference type="ARBA" id="ARBA00022694"/>
    </source>
</evidence>
<evidence type="ECO:0000313" key="3">
    <source>
        <dbReference type="EMBL" id="OEF98552.1"/>
    </source>
</evidence>
<dbReference type="Proteomes" id="UP000094296">
    <property type="component" value="Unassembled WGS sequence"/>
</dbReference>
<keyword evidence="2" id="KW-0694">RNA-binding</keyword>
<dbReference type="PANTHER" id="PTHR37825">
    <property type="entry name" value="TRNA(MET) CYTIDINE ACETATE LIGASE"/>
    <property type="match status" value="1"/>
</dbReference>
<evidence type="ECO:0000256" key="2">
    <source>
        <dbReference type="HAMAP-Rule" id="MF_01539"/>
    </source>
</evidence>
<comment type="subcellular location">
    <subcellularLocation>
        <location evidence="2">Cytoplasm</location>
    </subcellularLocation>
</comment>
<keyword evidence="4" id="KW-1185">Reference proteome</keyword>
<keyword evidence="1 2" id="KW-0819">tRNA processing</keyword>
<dbReference type="PANTHER" id="PTHR37825:SF1">
    <property type="entry name" value="TRNA(MET) CYTIDINE ACETATE LIGASE"/>
    <property type="match status" value="1"/>
</dbReference>
<keyword evidence="2" id="KW-0820">tRNA-binding</keyword>
<comment type="caution">
    <text evidence="3">The sequence shown here is derived from an EMBL/GenBank/DDBJ whole genome shotgun (WGS) entry which is preliminary data.</text>
</comment>
<dbReference type="GO" id="GO:0000049">
    <property type="term" value="F:tRNA binding"/>
    <property type="evidence" value="ECO:0007669"/>
    <property type="project" value="UniProtKB-KW"/>
</dbReference>
<dbReference type="InterPro" id="IPR008513">
    <property type="entry name" value="tRNA(Met)_cyd_acetate_ligase"/>
</dbReference>
<dbReference type="GO" id="GO:0005737">
    <property type="term" value="C:cytoplasm"/>
    <property type="evidence" value="ECO:0007669"/>
    <property type="project" value="UniProtKB-SubCell"/>
</dbReference>
<dbReference type="GO" id="GO:0005524">
    <property type="term" value="F:ATP binding"/>
    <property type="evidence" value="ECO:0007669"/>
    <property type="project" value="UniProtKB-KW"/>
</dbReference>
<dbReference type="GO" id="GO:0006400">
    <property type="term" value="P:tRNA modification"/>
    <property type="evidence" value="ECO:0007669"/>
    <property type="project" value="UniProtKB-UniRule"/>
</dbReference>
<dbReference type="InterPro" id="IPR014729">
    <property type="entry name" value="Rossmann-like_a/b/a_fold"/>
</dbReference>
<feature type="binding site" evidence="2">
    <location>
        <position position="102"/>
    </location>
    <ligand>
        <name>ATP</name>
        <dbReference type="ChEBI" id="CHEBI:30616"/>
    </ligand>
</feature>
<comment type="caution">
    <text evidence="2">Lacks conserved residue(s) required for the propagation of feature annotation.</text>
</comment>
<keyword evidence="2" id="KW-0547">Nucleotide-binding</keyword>
<comment type="function">
    <text evidence="2">Catalyzes the formation of N(4)-acetylcytidine (ac(4)C) at the wobble position of elongator tRNA(Met), using acetate and ATP as substrates. First activates an acetate ion to form acetyladenylate (Ac-AMP) and then transfers the acetyl group to tRNA to form ac(4)C34.</text>
</comment>
<feature type="binding site" evidence="2">
    <location>
        <position position="163"/>
    </location>
    <ligand>
        <name>ATP</name>
        <dbReference type="ChEBI" id="CHEBI:30616"/>
    </ligand>
</feature>
<dbReference type="GO" id="GO:0016879">
    <property type="term" value="F:ligase activity, forming carbon-nitrogen bonds"/>
    <property type="evidence" value="ECO:0007669"/>
    <property type="project" value="UniProtKB-UniRule"/>
</dbReference>
<dbReference type="Gene3D" id="3.40.50.620">
    <property type="entry name" value="HUPs"/>
    <property type="match status" value="1"/>
</dbReference>
<reference evidence="3 4" key="1">
    <citation type="submission" date="2016-09" db="EMBL/GenBank/DDBJ databases">
        <title>Draft genome sequence for the type strain of Desulfuribacillus alkaliarsenatis AHT28, an obligately anaerobic, sulfidogenic bacterium isolated from Russian soda lake sediments.</title>
        <authorList>
            <person name="Abin C.A."/>
            <person name="Hollibaugh J.T."/>
        </authorList>
    </citation>
    <scope>NUCLEOTIDE SEQUENCE [LARGE SCALE GENOMIC DNA]</scope>
    <source>
        <strain evidence="3 4">AHT28</strain>
    </source>
</reference>
<evidence type="ECO:0000313" key="4">
    <source>
        <dbReference type="Proteomes" id="UP000094296"/>
    </source>
</evidence>
<name>A0A1E5G5U8_9FIRM</name>
<sequence>MNATGIIVEYNPFHNGHAYHIEKSKQATNADTLVAVMSGNFLQRGEPAITDKWTRADMALRAGVDIVLELPTVYATQNAQVFAYGAISILHQLGCVNSICFGSESGSIDALDKISSILLNESKDFKHSIKQQMQSGVSYPKAMEAALLAEYPDLESNIRLQANNTLGLMYMLALKQLESSITPYTIKRTAADYHATTITDKAIASATAIRKLIETETFDAIAPYVPGVTLDILRTTYKDILTLDDFRNMLFSKLYPLKASDLQCYVDIDKGLATRITKYCKNAPTVSSLISQIKCKNYTWTRIQRALIHILLNMMKKDLEQLKPAQYARVLGFNAKGQTFLQQAKKSSSIPIITNWGRESFLYSDYDITATRIYSLIEQQRRKNEISMSGLVNRDFTLPPIRF</sequence>
<dbReference type="Pfam" id="PF05636">
    <property type="entry name" value="HIGH_NTase1"/>
    <property type="match status" value="1"/>
</dbReference>
<dbReference type="SUPFAM" id="SSF52374">
    <property type="entry name" value="Nucleotidylyl transferase"/>
    <property type="match status" value="1"/>
</dbReference>
<dbReference type="AlphaFoldDB" id="A0A1E5G5U8"/>
<dbReference type="RefSeq" id="WP_069642044.1">
    <property type="nucleotide sequence ID" value="NZ_MIJE01000001.1"/>
</dbReference>
<gene>
    <name evidence="2" type="primary">tmcAL</name>
    <name evidence="3" type="ORF">BHF68_02495</name>
</gene>